<gene>
    <name evidence="5" type="primary">PB2</name>
</gene>
<name>A0A140H4W6_9ORTO</name>
<accession>A0A140H4W6</accession>
<evidence type="ECO:0000259" key="3">
    <source>
        <dbReference type="Pfam" id="PF21442"/>
    </source>
</evidence>
<organism evidence="5 6">
    <name type="scientific">Bourbon virus</name>
    <dbReference type="NCBI Taxonomy" id="1618189"/>
    <lineage>
        <taxon>Viruses</taxon>
        <taxon>Riboviria</taxon>
        <taxon>Orthornavirae</taxon>
        <taxon>Negarnaviricota</taxon>
        <taxon>Polyploviricotina</taxon>
        <taxon>Insthoviricetes</taxon>
        <taxon>Articulavirales</taxon>
        <taxon>Orthomyxoviridae</taxon>
        <taxon>Thogotovirus</taxon>
        <taxon>Thogotovirus bourbonense</taxon>
    </lineage>
</organism>
<evidence type="ECO:0000256" key="1">
    <source>
        <dbReference type="ARBA" id="ARBA00004340"/>
    </source>
</evidence>
<comment type="subcellular location">
    <subcellularLocation>
        <location evidence="1">Host cell</location>
    </subcellularLocation>
</comment>
<reference evidence="6" key="1">
    <citation type="journal article" date="2015" name="Emerg. Infect. Dis.">
        <title>Novel thogotovirus associated with febrile illness and death, United States, 2014.</title>
        <authorList>
            <person name="Kosoy O.I."/>
            <person name="Lambert A.J."/>
            <person name="Hawkinson D.J."/>
            <person name="Pastula D.M."/>
            <person name="Goldsmith C.S."/>
            <person name="Hunt D.C."/>
            <person name="Staples J.E."/>
        </authorList>
    </citation>
    <scope>NUCLEOTIDE SEQUENCE [LARGE SCALE GENOMIC DNA]</scope>
</reference>
<dbReference type="Pfam" id="PF21442">
    <property type="entry name" value="PB2_627-dom"/>
    <property type="match status" value="1"/>
</dbReference>
<dbReference type="InterPro" id="IPR048837">
    <property type="entry name" value="PB2_cap-bd"/>
</dbReference>
<dbReference type="Pfam" id="PF21490">
    <property type="entry name" value="PB2_cap-binding"/>
    <property type="match status" value="1"/>
</dbReference>
<dbReference type="Pfam" id="PF20950">
    <property type="entry name" value="Flu_PB2_4th"/>
    <property type="match status" value="1"/>
</dbReference>
<dbReference type="InterPro" id="IPR049113">
    <property type="entry name" value="PB2_helical"/>
</dbReference>
<dbReference type="EMBL" id="KU708253">
    <property type="protein sequence ID" value="AMN92167.1"/>
    <property type="molecule type" value="Viral_cRNA"/>
</dbReference>
<evidence type="ECO:0000313" key="5">
    <source>
        <dbReference type="EMBL" id="AMN92167.1"/>
    </source>
</evidence>
<proteinExistence type="predicted"/>
<evidence type="ECO:0000259" key="4">
    <source>
        <dbReference type="Pfam" id="PF21490"/>
    </source>
</evidence>
<reference evidence="5 6" key="2">
    <citation type="journal article" date="2015" name="J. Clin. Virol.">
        <title>Molecular, serological and in vitro culture-based characterization of Bourbon virus, a newly described human pathogen of the genus Thogotovirus.</title>
        <authorList>
            <person name="Lambert A.J."/>
            <person name="Velez J.O."/>
            <person name="Brault A.C."/>
            <person name="Calvert A.E."/>
            <person name="Bell-Sakyi L."/>
            <person name="Bosco-Lauth A.M."/>
            <person name="Staples J.E."/>
            <person name="Kosoy O.I."/>
        </authorList>
    </citation>
    <scope>NUCLEOTIDE SEQUENCE [LARGE SCALE GENOMIC DNA]</scope>
    <source>
        <strain evidence="5">Original</strain>
    </source>
</reference>
<feature type="domain" description="Polymerase basic protein 2 '627'" evidence="3">
    <location>
        <begin position="538"/>
        <end position="669"/>
    </location>
</feature>
<feature type="domain" description="Polymerase basic protein 2 cap-binding" evidence="4">
    <location>
        <begin position="321"/>
        <end position="439"/>
    </location>
</feature>
<dbReference type="Proteomes" id="UP000181617">
    <property type="component" value="Genome"/>
</dbReference>
<evidence type="ECO:0000259" key="2">
    <source>
        <dbReference type="Pfam" id="PF20950"/>
    </source>
</evidence>
<dbReference type="InterPro" id="IPR048838">
    <property type="entry name" value="PB2_627_dom"/>
</dbReference>
<dbReference type="Gene3D" id="3.30.70.3510">
    <property type="match status" value="1"/>
</dbReference>
<evidence type="ECO:0000313" key="6">
    <source>
        <dbReference type="Proteomes" id="UP000181617"/>
    </source>
</evidence>
<dbReference type="GO" id="GO:0043657">
    <property type="term" value="C:host cell"/>
    <property type="evidence" value="ECO:0007669"/>
    <property type="project" value="UniProtKB-SubCell"/>
</dbReference>
<feature type="domain" description="Polymerase basic protein 2 helical" evidence="2">
    <location>
        <begin position="261"/>
        <end position="318"/>
    </location>
</feature>
<protein>
    <submittedName>
        <fullName evidence="5">Polymerase subunit</fullName>
    </submittedName>
</protein>
<sequence>MEGNETAKGIKALIKKYKELSNEPLFQEKRIWEYDTFKRYTTSKKDHAPHTRLVYNVRRSYPLQVLPTLPEVYKGHRLCKREVDIGESKRILGTIYCPDYWMSQGEPTSKEIAESLIGPEMDKVDRFFQASWGDLQYGHLLPYRKPVSIVPVIQEVTPGSIAPTLEQVFCPQFSTIDAAGRSNREAVEKITKKIRPLLSLKSTPALIHLARGLITQRKKWVPVTIDTNPSTAELSHFLYSSYHHLPVSKVHTIETASIERLCGEIVQWALKTWEPKKKLLELLEKITVKGTSLSSILESLDSDKQYTSICKVALGIPIHLVNQIRETRFVIMNREAERINVECIKKFGNIQYLHKYQRFEGPYKVFFHWRHVKGIIIGSDMKISKILLHAEQGDFLLPLVLDILYYTASLEPGFERSYDQFVEKKNLFSHFFAHHTSNPLEVYRVLGVGPTGALANSFHWKIVSEGFLSKIGEMETSVQPYSAYAATHQLSDQLEVFRISKHSKHKLIDPNELLVPKTPLPLGLDATSTELVDVITNPLVKAKTMWTKLITDPMRCKTFVSNAITGNPDPFMKTVQQIMPPRSRVANKRRLEELVEDDPNWTRSPEKRFKAAFDAAVLLAGKPKKRPAEGPPLNKVAMSCLGETLDYSMSGGLVVSTGHKIRVMSQIVVDNSITPVEGFVYTGVYTEKPKDMEVTTLEDAMKMRLKRICLMQHNRYYVLEEKTSLWSAIENIRTTIDHQQSMIKASQVDEALLSLGAPGPSWK</sequence>